<evidence type="ECO:0000256" key="2">
    <source>
        <dbReference type="ARBA" id="ARBA00008387"/>
    </source>
</evidence>
<keyword evidence="6" id="KW-0281">Fimbrium</keyword>
<evidence type="ECO:0000259" key="7">
    <source>
        <dbReference type="Pfam" id="PF05567"/>
    </source>
</evidence>
<comment type="similarity">
    <text evidence="2">Belongs to the PilY1 family.</text>
</comment>
<evidence type="ECO:0000256" key="6">
    <source>
        <dbReference type="ARBA" id="ARBA00023263"/>
    </source>
</evidence>
<dbReference type="InterPro" id="IPR008707">
    <property type="entry name" value="B-propeller_PilY1"/>
</dbReference>
<reference evidence="8 9" key="2">
    <citation type="submission" date="2020-06" db="EMBL/GenBank/DDBJ databases">
        <title>Ramlibacter rhizophilus sp. nov., isolated from rhizosphere soil of national flower Mugunghwa from South Korea.</title>
        <authorList>
            <person name="Zheng-Fei Y."/>
            <person name="Huan T."/>
        </authorList>
    </citation>
    <scope>NUCLEOTIDE SEQUENCE [LARGE SCALE GENOMIC DNA]</scope>
    <source>
        <strain evidence="8 9">B156</strain>
    </source>
</reference>
<dbReference type="Proteomes" id="UP000552954">
    <property type="component" value="Unassembled WGS sequence"/>
</dbReference>
<evidence type="ECO:0000256" key="4">
    <source>
        <dbReference type="ARBA" id="ARBA00022723"/>
    </source>
</evidence>
<evidence type="ECO:0000313" key="8">
    <source>
        <dbReference type="EMBL" id="NNU43331.1"/>
    </source>
</evidence>
<dbReference type="GO" id="GO:0046872">
    <property type="term" value="F:metal ion binding"/>
    <property type="evidence" value="ECO:0007669"/>
    <property type="project" value="UniProtKB-KW"/>
</dbReference>
<evidence type="ECO:0000256" key="5">
    <source>
        <dbReference type="ARBA" id="ARBA00022837"/>
    </source>
</evidence>
<evidence type="ECO:0000256" key="1">
    <source>
        <dbReference type="ARBA" id="ARBA00004561"/>
    </source>
</evidence>
<name>A0A849KF75_9BURK</name>
<dbReference type="AlphaFoldDB" id="A0A849KF75"/>
<reference evidence="8 9" key="1">
    <citation type="submission" date="2020-05" db="EMBL/GenBank/DDBJ databases">
        <authorList>
            <person name="Khan S.A."/>
            <person name="Jeon C.O."/>
            <person name="Chun B.H."/>
        </authorList>
    </citation>
    <scope>NUCLEOTIDE SEQUENCE [LARGE SCALE GENOMIC DNA]</scope>
    <source>
        <strain evidence="8 9">B156</strain>
    </source>
</reference>
<dbReference type="InterPro" id="IPR011047">
    <property type="entry name" value="Quinoprotein_ADH-like_sf"/>
</dbReference>
<evidence type="ECO:0000256" key="3">
    <source>
        <dbReference type="ARBA" id="ARBA00022558"/>
    </source>
</evidence>
<proteinExistence type="inferred from homology"/>
<feature type="domain" description="PilY1 beta-propeller" evidence="7">
    <location>
        <begin position="178"/>
        <end position="354"/>
    </location>
</feature>
<organism evidence="8 9">
    <name type="scientific">Ramlibacter montanisoli</name>
    <dbReference type="NCBI Taxonomy" id="2732512"/>
    <lineage>
        <taxon>Bacteria</taxon>
        <taxon>Pseudomonadati</taxon>
        <taxon>Pseudomonadota</taxon>
        <taxon>Betaproteobacteria</taxon>
        <taxon>Burkholderiales</taxon>
        <taxon>Comamonadaceae</taxon>
        <taxon>Ramlibacter</taxon>
    </lineage>
</organism>
<keyword evidence="3" id="KW-1029">Fimbrium biogenesis</keyword>
<dbReference type="Pfam" id="PF05567">
    <property type="entry name" value="T4P_PilY1"/>
    <property type="match status" value="1"/>
</dbReference>
<dbReference type="RefSeq" id="WP_171558429.1">
    <property type="nucleotide sequence ID" value="NZ_JABFCS010000001.1"/>
</dbReference>
<comment type="caution">
    <text evidence="8">The sequence shown here is derived from an EMBL/GenBank/DDBJ whole genome shotgun (WGS) entry which is preliminary data.</text>
</comment>
<sequence>MIGFADTTVQNDPLLINTARQGGGKFIAATDGVALDEAFRDVITDALGKDAAAAAVAVTNTQITSGTVGYASSYNSGSWWGELEAYALDPATGLQNGPVQWSARDKLNLLAPASRKIASFDGSNGVPFTTANFPGIDANLLAYTRGDRSREGSTFAVRAHVLGDIINAEPVVVNYTAVDPVVFQAANDGMLHAFDGRVVSSATTRGQELWAYLPRLVHGSLASRADPFTTHQYLMDATPATAQITGFAGLGRILVGGLGKGGSGYYALNITSGTAASENVAANKVLWESRLANMGYSFGTPLVVKTADGWRVVVASGYRNDGGADGLGGDGRGHVWVLNPSTGAVEKEFTTPNGFGSASDGLGLAHLATASNVSPTAMVRYVWGPTCWATSGASTSTPPPAATPCAWRH</sequence>
<accession>A0A849KF75</accession>
<keyword evidence="5" id="KW-0106">Calcium</keyword>
<dbReference type="EMBL" id="JABFCS010000001">
    <property type="protein sequence ID" value="NNU43331.1"/>
    <property type="molecule type" value="Genomic_DNA"/>
</dbReference>
<keyword evidence="4" id="KW-0479">Metal-binding</keyword>
<gene>
    <name evidence="8" type="ORF">HK415_09440</name>
</gene>
<evidence type="ECO:0000313" key="9">
    <source>
        <dbReference type="Proteomes" id="UP000552954"/>
    </source>
</evidence>
<comment type="subcellular location">
    <subcellularLocation>
        <location evidence="1">Fimbrium</location>
    </subcellularLocation>
</comment>
<protein>
    <recommendedName>
        <fullName evidence="7">PilY1 beta-propeller domain-containing protein</fullName>
    </recommendedName>
</protein>
<dbReference type="SUPFAM" id="SSF50998">
    <property type="entry name" value="Quinoprotein alcohol dehydrogenase-like"/>
    <property type="match status" value="1"/>
</dbReference>
<keyword evidence="9" id="KW-1185">Reference proteome</keyword>
<dbReference type="GO" id="GO:0009289">
    <property type="term" value="C:pilus"/>
    <property type="evidence" value="ECO:0007669"/>
    <property type="project" value="UniProtKB-SubCell"/>
</dbReference>